<organism evidence="1 2">
    <name type="scientific">Roseobacter insulae</name>
    <dbReference type="NCBI Taxonomy" id="2859783"/>
    <lineage>
        <taxon>Bacteria</taxon>
        <taxon>Pseudomonadati</taxon>
        <taxon>Pseudomonadota</taxon>
        <taxon>Alphaproteobacteria</taxon>
        <taxon>Rhodobacterales</taxon>
        <taxon>Roseobacteraceae</taxon>
        <taxon>Roseobacter</taxon>
    </lineage>
</organism>
<accession>A0A9X1FTH1</accession>
<keyword evidence="2" id="KW-1185">Reference proteome</keyword>
<sequence>MKGLRVTGILLLIFAAGWAVIAREDPASDILIGQAVMRPLDDRQLGAFLSIDNRGDPDRLLAVSSASGRATLYNPAADGGLPVQTGVSSLALDGAHIRLGITPGILSDGALVPLTLTFEHAGPVVVKARLSDPATPGQAADVGLFGVGDICIVGEGEPAPRINLTVEPDGQGWKVLVTAVDFTFSEDLVGLYHVPGTGHGHIYVGGMKLGRLYAPQAHVGALPKGTHEIRVTLNTNDHRAYVVDEDPVTASAMIVVD</sequence>
<evidence type="ECO:0000313" key="1">
    <source>
        <dbReference type="EMBL" id="MBW4707510.1"/>
    </source>
</evidence>
<name>A0A9X1FTH1_9RHOB</name>
<comment type="caution">
    <text evidence="1">The sequence shown here is derived from an EMBL/GenBank/DDBJ whole genome shotgun (WGS) entry which is preliminary data.</text>
</comment>
<evidence type="ECO:0000313" key="2">
    <source>
        <dbReference type="Proteomes" id="UP001138661"/>
    </source>
</evidence>
<reference evidence="1" key="1">
    <citation type="submission" date="2021-07" db="EMBL/GenBank/DDBJ databases">
        <title>Roseobacter insulae sp. nov., isolated from a tidal flat.</title>
        <authorList>
            <person name="Park S."/>
            <person name="Yoon J.-H."/>
        </authorList>
    </citation>
    <scope>NUCLEOTIDE SEQUENCE</scope>
    <source>
        <strain evidence="1">YSTF-M11</strain>
    </source>
</reference>
<dbReference type="EMBL" id="JAHXDN010000002">
    <property type="protein sequence ID" value="MBW4707510.1"/>
    <property type="molecule type" value="Genomic_DNA"/>
</dbReference>
<proteinExistence type="predicted"/>
<gene>
    <name evidence="1" type="ORF">KX928_06905</name>
</gene>
<dbReference type="AlphaFoldDB" id="A0A9X1FTH1"/>
<dbReference type="Proteomes" id="UP001138661">
    <property type="component" value="Unassembled WGS sequence"/>
</dbReference>
<dbReference type="RefSeq" id="WP_219500429.1">
    <property type="nucleotide sequence ID" value="NZ_JAHXDN010000002.1"/>
</dbReference>
<protein>
    <submittedName>
        <fullName evidence="1">Copper chaperone PCu(A)C</fullName>
    </submittedName>
</protein>